<accession>A0A511XE12</accession>
<dbReference type="AlphaFoldDB" id="A0A511XE12"/>
<comment type="caution">
    <text evidence="1">The sequence shown here is derived from an EMBL/GenBank/DDBJ whole genome shotgun (WGS) entry which is preliminary data.</text>
</comment>
<evidence type="ECO:0000313" key="2">
    <source>
        <dbReference type="Proteomes" id="UP000321635"/>
    </source>
</evidence>
<name>A0A511XE12_9PROT</name>
<dbReference type="Proteomes" id="UP000321635">
    <property type="component" value="Unassembled WGS sequence"/>
</dbReference>
<dbReference type="EMBL" id="BJYF01000029">
    <property type="protein sequence ID" value="GEN61196.1"/>
    <property type="molecule type" value="Genomic_DNA"/>
</dbReference>
<dbReference type="STRING" id="1120919.GCA_000429165_03233"/>
<reference evidence="1 2" key="1">
    <citation type="submission" date="2019-07" db="EMBL/GenBank/DDBJ databases">
        <title>Whole genome shotgun sequence of Acetobacter nitrogenifigens NBRC 105050.</title>
        <authorList>
            <person name="Hosoyama A."/>
            <person name="Uohara A."/>
            <person name="Ohji S."/>
            <person name="Ichikawa N."/>
        </authorList>
    </citation>
    <scope>NUCLEOTIDE SEQUENCE [LARGE SCALE GENOMIC DNA]</scope>
    <source>
        <strain evidence="1 2">NBRC 105050</strain>
    </source>
</reference>
<gene>
    <name evidence="1" type="ORF">ANI02nite_30800</name>
</gene>
<proteinExistence type="predicted"/>
<keyword evidence="2" id="KW-1185">Reference proteome</keyword>
<protein>
    <submittedName>
        <fullName evidence="1">Uncharacterized protein</fullName>
    </submittedName>
</protein>
<organism evidence="1 2">
    <name type="scientific">Acetobacter nitrogenifigens DSM 23921 = NBRC 105050</name>
    <dbReference type="NCBI Taxonomy" id="1120919"/>
    <lineage>
        <taxon>Bacteria</taxon>
        <taxon>Pseudomonadati</taxon>
        <taxon>Pseudomonadota</taxon>
        <taxon>Alphaproteobacteria</taxon>
        <taxon>Acetobacterales</taxon>
        <taxon>Acetobacteraceae</taxon>
        <taxon>Acetobacter</taxon>
    </lineage>
</organism>
<evidence type="ECO:0000313" key="1">
    <source>
        <dbReference type="EMBL" id="GEN61196.1"/>
    </source>
</evidence>
<sequence length="98" mass="10948">MGNLPEGMPARTFSPMLAGLPPAVQETAETMRRQAIWMRQSERMAFQRDDVKTAQMFGDHAEDAELKLREYLLPFVAARDAAPMTLPANVVLFPGVRS</sequence>